<feature type="non-terminal residue" evidence="1">
    <location>
        <position position="1"/>
    </location>
</feature>
<dbReference type="Proteomes" id="UP000824469">
    <property type="component" value="Unassembled WGS sequence"/>
</dbReference>
<gene>
    <name evidence="1" type="ORF">KI387_026984</name>
</gene>
<protein>
    <submittedName>
        <fullName evidence="1">Uncharacterized protein</fullName>
    </submittedName>
</protein>
<evidence type="ECO:0000313" key="2">
    <source>
        <dbReference type="Proteomes" id="UP000824469"/>
    </source>
</evidence>
<organism evidence="1 2">
    <name type="scientific">Taxus chinensis</name>
    <name type="common">Chinese yew</name>
    <name type="synonym">Taxus wallichiana var. chinensis</name>
    <dbReference type="NCBI Taxonomy" id="29808"/>
    <lineage>
        <taxon>Eukaryota</taxon>
        <taxon>Viridiplantae</taxon>
        <taxon>Streptophyta</taxon>
        <taxon>Embryophyta</taxon>
        <taxon>Tracheophyta</taxon>
        <taxon>Spermatophyta</taxon>
        <taxon>Pinopsida</taxon>
        <taxon>Pinidae</taxon>
        <taxon>Conifers II</taxon>
        <taxon>Cupressales</taxon>
        <taxon>Taxaceae</taxon>
        <taxon>Taxus</taxon>
    </lineage>
</organism>
<accession>A0AA38FWU7</accession>
<sequence length="56" mass="6119">EGREVSRDELKEKVEQLTEILIKLSKPLESITPSSVSAGFDFSSVPTIEKIANGSK</sequence>
<reference evidence="1 2" key="1">
    <citation type="journal article" date="2021" name="Nat. Plants">
        <title>The Taxus genome provides insights into paclitaxel biosynthesis.</title>
        <authorList>
            <person name="Xiong X."/>
            <person name="Gou J."/>
            <person name="Liao Q."/>
            <person name="Li Y."/>
            <person name="Zhou Q."/>
            <person name="Bi G."/>
            <person name="Li C."/>
            <person name="Du R."/>
            <person name="Wang X."/>
            <person name="Sun T."/>
            <person name="Guo L."/>
            <person name="Liang H."/>
            <person name="Lu P."/>
            <person name="Wu Y."/>
            <person name="Zhang Z."/>
            <person name="Ro D.K."/>
            <person name="Shang Y."/>
            <person name="Huang S."/>
            <person name="Yan J."/>
        </authorList>
    </citation>
    <scope>NUCLEOTIDE SEQUENCE [LARGE SCALE GENOMIC DNA]</scope>
    <source>
        <strain evidence="1">Ta-2019</strain>
    </source>
</reference>
<evidence type="ECO:0000313" key="1">
    <source>
        <dbReference type="EMBL" id="KAH9311949.1"/>
    </source>
</evidence>
<keyword evidence="2" id="KW-1185">Reference proteome</keyword>
<comment type="caution">
    <text evidence="1">The sequence shown here is derived from an EMBL/GenBank/DDBJ whole genome shotgun (WGS) entry which is preliminary data.</text>
</comment>
<name>A0AA38FWU7_TAXCH</name>
<dbReference type="EMBL" id="JAHRHJ020000006">
    <property type="protein sequence ID" value="KAH9311949.1"/>
    <property type="molecule type" value="Genomic_DNA"/>
</dbReference>
<feature type="non-terminal residue" evidence="1">
    <location>
        <position position="56"/>
    </location>
</feature>
<dbReference type="AlphaFoldDB" id="A0AA38FWU7"/>
<proteinExistence type="predicted"/>